<name>Q699V7_SIV</name>
<evidence type="ECO:0000256" key="2">
    <source>
        <dbReference type="ARBA" id="ARBA00004328"/>
    </source>
</evidence>
<organism evidence="6 7">
    <name type="scientific">Simian immunodeficiency virus</name>
    <name type="common">SIV</name>
    <dbReference type="NCBI Taxonomy" id="11723"/>
    <lineage>
        <taxon>Viruses</taxon>
        <taxon>Riboviria</taxon>
        <taxon>Pararnavirae</taxon>
        <taxon>Artverviricota</taxon>
        <taxon>Revtraviricetes</taxon>
        <taxon>Ortervirales</taxon>
        <taxon>Retroviridae</taxon>
        <taxon>Orthoretrovirinae</taxon>
        <taxon>Lentivirus</taxon>
        <taxon>Lentivirus simimdef</taxon>
    </lineage>
</organism>
<dbReference type="GO" id="GO:0019058">
    <property type="term" value="P:viral life cycle"/>
    <property type="evidence" value="ECO:0007669"/>
    <property type="project" value="InterPro"/>
</dbReference>
<evidence type="ECO:0000313" key="6">
    <source>
        <dbReference type="EMBL" id="AAT68805.1"/>
    </source>
</evidence>
<keyword evidence="5" id="KW-0946">Virion</keyword>
<dbReference type="GO" id="GO:0044423">
    <property type="term" value="C:virion component"/>
    <property type="evidence" value="ECO:0007669"/>
    <property type="project" value="UniProtKB-KW"/>
</dbReference>
<dbReference type="Proteomes" id="UP000258288">
    <property type="component" value="Segment"/>
</dbReference>
<dbReference type="InterPro" id="IPR000012">
    <property type="entry name" value="RetroV_VpR/X"/>
</dbReference>
<dbReference type="EMBL" id="AY523866">
    <property type="protein sequence ID" value="AAT68805.1"/>
    <property type="molecule type" value="Genomic_RNA"/>
</dbReference>
<comment type="subcellular location">
    <subcellularLocation>
        <location evidence="1">Host nucleus</location>
    </subcellularLocation>
    <subcellularLocation>
        <location evidence="2">Virion</location>
    </subcellularLocation>
</comment>
<accession>Q699V7</accession>
<protein>
    <submittedName>
        <fullName evidence="6">Vpr protein</fullName>
    </submittedName>
</protein>
<evidence type="ECO:0000256" key="4">
    <source>
        <dbReference type="ARBA" id="ARBA00022581"/>
    </source>
</evidence>
<sequence length="117" mass="13988">MERYPPSHPPHFTSRTVPMTRLALQQAMQDLNEEALKHFTREELWGVWNHCVDLPAQPDWTGEQAWAASVIDYIKIVQRMLWLHLREACFHREREATRRYPNIRPLTGRNREVRDGE</sequence>
<reference evidence="6 7" key="1">
    <citation type="journal article" date="2004" name="J. Virol.">
        <title>New simian immunodeficiency virus infecting De Brazza's monkeys (Cercopithecus neglectus): evidence for a cercopithecus monkey virus clade.</title>
        <authorList>
            <person name="Bibollet-Ruche F."/>
            <person name="Bailes E."/>
            <person name="Gao F."/>
            <person name="Pourrut X."/>
            <person name="Barlow K.L."/>
            <person name="Clewley J.P."/>
            <person name="Mwenda J.M."/>
            <person name="Langat D.K."/>
            <person name="Chege G.K."/>
            <person name="McClure H.M."/>
            <person name="Mpoudi-Ngole E."/>
            <person name="Delaporte E."/>
            <person name="Peeters M."/>
            <person name="Shaw G.M."/>
            <person name="Sharp P.M."/>
            <person name="Hahn B.H."/>
        </authorList>
    </citation>
    <scope>NUCLEOTIDE SEQUENCE [LARGE SCALE GENOMIC DNA]</scope>
    <source>
        <strain evidence="6 7">SIVdebCM5</strain>
    </source>
</reference>
<keyword evidence="3" id="KW-1048">Host nucleus</keyword>
<organismHost>
    <name type="scientific">Cercopithecidae</name>
    <name type="common">Old World monkeys</name>
    <dbReference type="NCBI Taxonomy" id="9527"/>
</organismHost>
<evidence type="ECO:0000256" key="1">
    <source>
        <dbReference type="ARBA" id="ARBA00004147"/>
    </source>
</evidence>
<evidence type="ECO:0000256" key="3">
    <source>
        <dbReference type="ARBA" id="ARBA00022562"/>
    </source>
</evidence>
<dbReference type="InterPro" id="IPR053711">
    <property type="entry name" value="Lentiviral_Vpx_assoc_factor"/>
</dbReference>
<evidence type="ECO:0000256" key="5">
    <source>
        <dbReference type="ARBA" id="ARBA00022844"/>
    </source>
</evidence>
<dbReference type="Gene3D" id="1.20.5.4730">
    <property type="match status" value="1"/>
</dbReference>
<dbReference type="GO" id="GO:0042025">
    <property type="term" value="C:host cell nucleus"/>
    <property type="evidence" value="ECO:0007669"/>
    <property type="project" value="UniProtKB-SubCell"/>
</dbReference>
<organismHost>
    <name type="scientific">Pan troglodytes</name>
    <name type="common">Chimpanzee</name>
    <dbReference type="NCBI Taxonomy" id="9598"/>
</organismHost>
<proteinExistence type="predicted"/>
<keyword evidence="4" id="KW-0945">Host-virus interaction</keyword>
<evidence type="ECO:0000313" key="7">
    <source>
        <dbReference type="Proteomes" id="UP000258288"/>
    </source>
</evidence>
<dbReference type="Pfam" id="PF00522">
    <property type="entry name" value="VPR"/>
    <property type="match status" value="1"/>
</dbReference>